<evidence type="ECO:0000259" key="3">
    <source>
        <dbReference type="PROSITE" id="PS50110"/>
    </source>
</evidence>
<reference evidence="4 5" key="1">
    <citation type="submission" date="2021-03" db="EMBL/GenBank/DDBJ databases">
        <title>Haloterrigena longa sp. nov. and Haloterrigena limicola sp. nov., extremely halophilic archaea isolated from a salt lake.</title>
        <authorList>
            <person name="Henglin C."/>
        </authorList>
    </citation>
    <scope>NUCLEOTIDE SEQUENCE [LARGE SCALE GENOMIC DNA]</scope>
    <source>
        <strain evidence="4 5">KZCA68</strain>
    </source>
</reference>
<keyword evidence="1" id="KW-0597">Phosphoprotein</keyword>
<gene>
    <name evidence="4" type="ORF">J0X25_00170</name>
</gene>
<dbReference type="KEGG" id="hakz:J0X25_00170"/>
<proteinExistence type="predicted"/>
<feature type="modified residue" description="4-aspartylphosphate" evidence="1">
    <location>
        <position position="67"/>
    </location>
</feature>
<dbReference type="Proteomes" id="UP000663203">
    <property type="component" value="Chromosome"/>
</dbReference>
<protein>
    <submittedName>
        <fullName evidence="4">Response regulator</fullName>
    </submittedName>
</protein>
<accession>A0A8A2VL42</accession>
<sequence length="130" mass="14356">MSDPGSLDDILLVEDNPGDARLTVEILRELGWNSTVHITTDGDEALDFLHRRGEYTDAPRSELILLDWHLPRTTGRKILAELEGNRALENVPLVVLSGSGAAIERLEREHPQADASLTKPLNPDDLVTTL</sequence>
<keyword evidence="5" id="KW-1185">Reference proteome</keyword>
<dbReference type="AlphaFoldDB" id="A0A8A2VL42"/>
<dbReference type="SUPFAM" id="SSF52172">
    <property type="entry name" value="CheY-like"/>
    <property type="match status" value="1"/>
</dbReference>
<dbReference type="PANTHER" id="PTHR44520:SF2">
    <property type="entry name" value="RESPONSE REGULATOR RCP1"/>
    <property type="match status" value="1"/>
</dbReference>
<dbReference type="PROSITE" id="PS50110">
    <property type="entry name" value="RESPONSE_REGULATORY"/>
    <property type="match status" value="1"/>
</dbReference>
<feature type="region of interest" description="Disordered" evidence="2">
    <location>
        <begin position="109"/>
        <end position="130"/>
    </location>
</feature>
<feature type="domain" description="Response regulatory" evidence="3">
    <location>
        <begin position="9"/>
        <end position="130"/>
    </location>
</feature>
<dbReference type="PANTHER" id="PTHR44520">
    <property type="entry name" value="RESPONSE REGULATOR RCP1-RELATED"/>
    <property type="match status" value="1"/>
</dbReference>
<dbReference type="SMART" id="SM00448">
    <property type="entry name" value="REC"/>
    <property type="match status" value="1"/>
</dbReference>
<dbReference type="InterPro" id="IPR001789">
    <property type="entry name" value="Sig_transdc_resp-reg_receiver"/>
</dbReference>
<dbReference type="InterPro" id="IPR011006">
    <property type="entry name" value="CheY-like_superfamily"/>
</dbReference>
<name>A0A8A2VL42_9EURY</name>
<dbReference type="Pfam" id="PF00072">
    <property type="entry name" value="Response_reg"/>
    <property type="match status" value="1"/>
</dbReference>
<evidence type="ECO:0000256" key="1">
    <source>
        <dbReference type="PROSITE-ProRule" id="PRU00169"/>
    </source>
</evidence>
<dbReference type="EMBL" id="CP071462">
    <property type="protein sequence ID" value="QSX01115.1"/>
    <property type="molecule type" value="Genomic_DNA"/>
</dbReference>
<evidence type="ECO:0000313" key="5">
    <source>
        <dbReference type="Proteomes" id="UP000663203"/>
    </source>
</evidence>
<dbReference type="InterPro" id="IPR052893">
    <property type="entry name" value="TCS_response_regulator"/>
</dbReference>
<evidence type="ECO:0000256" key="2">
    <source>
        <dbReference type="SAM" id="MobiDB-lite"/>
    </source>
</evidence>
<dbReference type="GO" id="GO:0000160">
    <property type="term" value="P:phosphorelay signal transduction system"/>
    <property type="evidence" value="ECO:0007669"/>
    <property type="project" value="InterPro"/>
</dbReference>
<evidence type="ECO:0000313" key="4">
    <source>
        <dbReference type="EMBL" id="QSX01115.1"/>
    </source>
</evidence>
<organism evidence="4 5">
    <name type="scientific">Haloterrigena alkaliphila</name>
    <dbReference type="NCBI Taxonomy" id="2816475"/>
    <lineage>
        <taxon>Archaea</taxon>
        <taxon>Methanobacteriati</taxon>
        <taxon>Methanobacteriota</taxon>
        <taxon>Stenosarchaea group</taxon>
        <taxon>Halobacteria</taxon>
        <taxon>Halobacteriales</taxon>
        <taxon>Natrialbaceae</taxon>
        <taxon>Haloterrigena</taxon>
    </lineage>
</organism>
<dbReference type="Gene3D" id="3.40.50.2300">
    <property type="match status" value="1"/>
</dbReference>